<dbReference type="Gene3D" id="3.30.70.330">
    <property type="match status" value="1"/>
</dbReference>
<dbReference type="GO" id="GO:0005737">
    <property type="term" value="C:cytoplasm"/>
    <property type="evidence" value="ECO:0007669"/>
    <property type="project" value="TreeGrafter"/>
</dbReference>
<dbReference type="GO" id="GO:0061574">
    <property type="term" value="C:ASAP complex"/>
    <property type="evidence" value="ECO:0007669"/>
    <property type="project" value="TreeGrafter"/>
</dbReference>
<feature type="region of interest" description="Disordered" evidence="7">
    <location>
        <begin position="224"/>
        <end position="243"/>
    </location>
</feature>
<feature type="domain" description="RRM" evidence="8">
    <location>
        <begin position="77"/>
        <end position="155"/>
    </location>
</feature>
<dbReference type="Pfam" id="PF00076">
    <property type="entry name" value="RRM_1"/>
    <property type="match status" value="1"/>
</dbReference>
<evidence type="ECO:0000256" key="5">
    <source>
        <dbReference type="ARBA" id="ARBA00023242"/>
    </source>
</evidence>
<evidence type="ECO:0000256" key="4">
    <source>
        <dbReference type="ARBA" id="ARBA00023187"/>
    </source>
</evidence>
<evidence type="ECO:0000313" key="10">
    <source>
        <dbReference type="Proteomes" id="UP000186583"/>
    </source>
</evidence>
<dbReference type="PANTHER" id="PTHR15481">
    <property type="entry name" value="RIBONUCLEIC ACID BINDING PROTEIN S1"/>
    <property type="match status" value="1"/>
</dbReference>
<name>A0A1Q8S4P2_9PEZI</name>
<feature type="compositionally biased region" description="Low complexity" evidence="7">
    <location>
        <begin position="40"/>
        <end position="52"/>
    </location>
</feature>
<keyword evidence="5" id="KW-0539">Nucleus</keyword>
<comment type="subcellular location">
    <subcellularLocation>
        <location evidence="1">Nucleus</location>
    </subcellularLocation>
</comment>
<dbReference type="InterPro" id="IPR034201">
    <property type="entry name" value="RNPS1_RRM"/>
</dbReference>
<evidence type="ECO:0000256" key="1">
    <source>
        <dbReference type="ARBA" id="ARBA00004123"/>
    </source>
</evidence>
<dbReference type="CDD" id="cd12365">
    <property type="entry name" value="RRM_RNPS1"/>
    <property type="match status" value="1"/>
</dbReference>
<protein>
    <submittedName>
        <fullName evidence="9">RNA-binding protein with serine-rich domain 1-A</fullName>
    </submittedName>
</protein>
<keyword evidence="2" id="KW-0507">mRNA processing</keyword>
<accession>A0A1Q8S4P2</accession>
<evidence type="ECO:0000256" key="6">
    <source>
        <dbReference type="PROSITE-ProRule" id="PRU00176"/>
    </source>
</evidence>
<organism evidence="9 10">
    <name type="scientific">Colletotrichum chlorophyti</name>
    <dbReference type="NCBI Taxonomy" id="708187"/>
    <lineage>
        <taxon>Eukaryota</taxon>
        <taxon>Fungi</taxon>
        <taxon>Dikarya</taxon>
        <taxon>Ascomycota</taxon>
        <taxon>Pezizomycotina</taxon>
        <taxon>Sordariomycetes</taxon>
        <taxon>Hypocreomycetidae</taxon>
        <taxon>Glomerellales</taxon>
        <taxon>Glomerellaceae</taxon>
        <taxon>Colletotrichum</taxon>
    </lineage>
</organism>
<keyword evidence="10" id="KW-1185">Reference proteome</keyword>
<dbReference type="GO" id="GO:0005654">
    <property type="term" value="C:nucleoplasm"/>
    <property type="evidence" value="ECO:0007669"/>
    <property type="project" value="TreeGrafter"/>
</dbReference>
<dbReference type="OrthoDB" id="252020at2759"/>
<evidence type="ECO:0000256" key="2">
    <source>
        <dbReference type="ARBA" id="ARBA00022664"/>
    </source>
</evidence>
<dbReference type="PROSITE" id="PS50102">
    <property type="entry name" value="RRM"/>
    <property type="match status" value="1"/>
</dbReference>
<keyword evidence="4" id="KW-0508">mRNA splicing</keyword>
<evidence type="ECO:0000259" key="8">
    <source>
        <dbReference type="PROSITE" id="PS50102"/>
    </source>
</evidence>
<dbReference type="GO" id="GO:0000398">
    <property type="term" value="P:mRNA splicing, via spliceosome"/>
    <property type="evidence" value="ECO:0007669"/>
    <property type="project" value="TreeGrafter"/>
</dbReference>
<evidence type="ECO:0000313" key="9">
    <source>
        <dbReference type="EMBL" id="OLN96367.1"/>
    </source>
</evidence>
<feature type="region of interest" description="Disordered" evidence="7">
    <location>
        <begin position="1"/>
        <end position="72"/>
    </location>
</feature>
<dbReference type="SMART" id="SM00360">
    <property type="entry name" value="RRM"/>
    <property type="match status" value="1"/>
</dbReference>
<sequence>MASRSRSPSLSRDRYRSRTRSPTPLSDRSRSPVRRRSFESRSPSRSRSPTPRRNGKHRSESRSWSRGRSASPAVRSTKIVVERLTKNINESHLEEIFGQYGRIKDLDLPVNRSSGLNRGTAYILFDHEADAEDAIAHMHEAQIDGAVINVSIVLPRRKVAEAADSRVHLMVAAEEDSTDLLVRMALAEACRRYRRDTDLDQTPTVLVHSHVLPVDPLVQPLRPEEAEADTEAGRGLTPDPARHPLDAEAEVEVTTLTVVGEALAETAMVATIAVEVDHLAVAVTVVAVVVGAAADIDE</sequence>
<dbReference type="EMBL" id="MPGH01000017">
    <property type="protein sequence ID" value="OLN96367.1"/>
    <property type="molecule type" value="Genomic_DNA"/>
</dbReference>
<reference evidence="9 10" key="1">
    <citation type="submission" date="2016-11" db="EMBL/GenBank/DDBJ databases">
        <title>Draft Genome Assembly of Colletotrichum chlorophyti a pathogen of herbaceous plants.</title>
        <authorList>
            <person name="Gan P."/>
            <person name="Narusaka M."/>
            <person name="Tsushima A."/>
            <person name="Narusaka Y."/>
            <person name="Takano Y."/>
            <person name="Shirasu K."/>
        </authorList>
    </citation>
    <scope>NUCLEOTIDE SEQUENCE [LARGE SCALE GENOMIC DNA]</scope>
    <source>
        <strain evidence="9 10">NTL11</strain>
    </source>
</reference>
<dbReference type="GO" id="GO:0003723">
    <property type="term" value="F:RNA binding"/>
    <property type="evidence" value="ECO:0007669"/>
    <property type="project" value="UniProtKB-UniRule"/>
</dbReference>
<dbReference type="PANTHER" id="PTHR15481:SF0">
    <property type="entry name" value="LD23870P-RELATED"/>
    <property type="match status" value="1"/>
</dbReference>
<evidence type="ECO:0000256" key="7">
    <source>
        <dbReference type="SAM" id="MobiDB-lite"/>
    </source>
</evidence>
<dbReference type="Proteomes" id="UP000186583">
    <property type="component" value="Unassembled WGS sequence"/>
</dbReference>
<dbReference type="InterPro" id="IPR035979">
    <property type="entry name" value="RBD_domain_sf"/>
</dbReference>
<dbReference type="AlphaFoldDB" id="A0A1Q8S4P2"/>
<keyword evidence="3 6" id="KW-0694">RNA-binding</keyword>
<dbReference type="SUPFAM" id="SSF54928">
    <property type="entry name" value="RNA-binding domain, RBD"/>
    <property type="match status" value="1"/>
</dbReference>
<dbReference type="InterPro" id="IPR000504">
    <property type="entry name" value="RRM_dom"/>
</dbReference>
<gene>
    <name evidence="9" type="ORF">CCHL11_00896</name>
</gene>
<dbReference type="InterPro" id="IPR012677">
    <property type="entry name" value="Nucleotide-bd_a/b_plait_sf"/>
</dbReference>
<proteinExistence type="predicted"/>
<comment type="caution">
    <text evidence="9">The sequence shown here is derived from an EMBL/GenBank/DDBJ whole genome shotgun (WGS) entry which is preliminary data.</text>
</comment>
<feature type="compositionally biased region" description="Low complexity" evidence="7">
    <location>
        <begin position="1"/>
        <end position="10"/>
    </location>
</feature>
<evidence type="ECO:0000256" key="3">
    <source>
        <dbReference type="ARBA" id="ARBA00022884"/>
    </source>
</evidence>
<dbReference type="STRING" id="708187.A0A1Q8S4P2"/>